<feature type="transmembrane region" description="Helical" evidence="5">
    <location>
        <begin position="25"/>
        <end position="48"/>
    </location>
</feature>
<keyword evidence="8" id="KW-1185">Reference proteome</keyword>
<keyword evidence="4 5" id="KW-0472">Membrane</keyword>
<reference evidence="7 8" key="1">
    <citation type="submission" date="2019-07" db="EMBL/GenBank/DDBJ databases">
        <title>Genomics analysis of Aphanomyces spp. identifies a new class of oomycete effector associated with host adaptation.</title>
        <authorList>
            <person name="Gaulin E."/>
        </authorList>
    </citation>
    <scope>NUCLEOTIDE SEQUENCE [LARGE SCALE GENOMIC DNA]</scope>
    <source>
        <strain evidence="7 8">ATCC 201684</strain>
    </source>
</reference>
<organism evidence="7 8">
    <name type="scientific">Aphanomyces euteiches</name>
    <dbReference type="NCBI Taxonomy" id="100861"/>
    <lineage>
        <taxon>Eukaryota</taxon>
        <taxon>Sar</taxon>
        <taxon>Stramenopiles</taxon>
        <taxon>Oomycota</taxon>
        <taxon>Saprolegniomycetes</taxon>
        <taxon>Saprolegniales</taxon>
        <taxon>Verrucalvaceae</taxon>
        <taxon>Aphanomyces</taxon>
    </lineage>
</organism>
<evidence type="ECO:0000256" key="1">
    <source>
        <dbReference type="ARBA" id="ARBA00004127"/>
    </source>
</evidence>
<feature type="transmembrane region" description="Helical" evidence="5">
    <location>
        <begin position="73"/>
        <end position="94"/>
    </location>
</feature>
<feature type="transmembrane region" description="Helical" evidence="5">
    <location>
        <begin position="248"/>
        <end position="269"/>
    </location>
</feature>
<comment type="caution">
    <text evidence="7">The sequence shown here is derived from an EMBL/GenBank/DDBJ whole genome shotgun (WGS) entry which is preliminary data.</text>
</comment>
<evidence type="ECO:0000256" key="4">
    <source>
        <dbReference type="ARBA" id="ARBA00023136"/>
    </source>
</evidence>
<sequence>MRRKPARGDLVDGTSSLAPAKKTSAWVYIYPILVPVAGLITMASTIGYSCTHQFTCSQVYPTLSTAAKYHPQFYIFAVGMNTTSYAIFLAVSLYSTYLARTFTKPWQQILVTAYYVFGLLTCAGLSALATFDLRRWQTTHIVSTVFFFVSSWIMMLLGQISRWILQYSQPNDVVAHRNAVRWGTFWLGFGIFLTLCFGFCYLSVHGYIENVFGIPYLLEAMCELFSIVCQLLFMGTLSSEVGTLHDKVNYFCVFDAMVLGVLVASGFAIEYI</sequence>
<evidence type="ECO:0000259" key="6">
    <source>
        <dbReference type="Pfam" id="PF10277"/>
    </source>
</evidence>
<feature type="transmembrane region" description="Helical" evidence="5">
    <location>
        <begin position="145"/>
        <end position="165"/>
    </location>
</feature>
<evidence type="ECO:0000256" key="2">
    <source>
        <dbReference type="ARBA" id="ARBA00022692"/>
    </source>
</evidence>
<dbReference type="VEuPathDB" id="FungiDB:AeMF1_013534"/>
<protein>
    <recommendedName>
        <fullName evidence="6">CWH43-like N-terminal domain-containing protein</fullName>
    </recommendedName>
</protein>
<feature type="transmembrane region" description="Helical" evidence="5">
    <location>
        <begin position="185"/>
        <end position="204"/>
    </location>
</feature>
<dbReference type="InterPro" id="IPR050911">
    <property type="entry name" value="DRAM/TMEM150_Autophagy_Mod"/>
</dbReference>
<gene>
    <name evidence="7" type="ORF">Ae201684_011020</name>
</gene>
<proteinExistence type="predicted"/>
<dbReference type="OrthoDB" id="125769at2759"/>
<accession>A0A6G0WW54</accession>
<feature type="transmembrane region" description="Helical" evidence="5">
    <location>
        <begin position="216"/>
        <end position="236"/>
    </location>
</feature>
<feature type="transmembrane region" description="Helical" evidence="5">
    <location>
        <begin position="114"/>
        <end position="133"/>
    </location>
</feature>
<keyword evidence="2 5" id="KW-0812">Transmembrane</keyword>
<dbReference type="GO" id="GO:0012505">
    <property type="term" value="C:endomembrane system"/>
    <property type="evidence" value="ECO:0007669"/>
    <property type="project" value="UniProtKB-SubCell"/>
</dbReference>
<comment type="subcellular location">
    <subcellularLocation>
        <location evidence="1">Endomembrane system</location>
        <topology evidence="1">Multi-pass membrane protein</topology>
    </subcellularLocation>
</comment>
<name>A0A6G0WW54_9STRA</name>
<dbReference type="InterPro" id="IPR019402">
    <property type="entry name" value="CWH43_N"/>
</dbReference>
<evidence type="ECO:0000313" key="7">
    <source>
        <dbReference type="EMBL" id="KAF0731716.1"/>
    </source>
</evidence>
<feature type="domain" description="CWH43-like N-terminal" evidence="6">
    <location>
        <begin position="25"/>
        <end position="240"/>
    </location>
</feature>
<dbReference type="PANTHER" id="PTHR21324">
    <property type="entry name" value="FASTING-INDUCIBLE INTEGRAL MEMBRANE PROTEIN TM6P1-RELATED"/>
    <property type="match status" value="1"/>
</dbReference>
<evidence type="ECO:0000256" key="3">
    <source>
        <dbReference type="ARBA" id="ARBA00022989"/>
    </source>
</evidence>
<dbReference type="AlphaFoldDB" id="A0A6G0WW54"/>
<keyword evidence="3 5" id="KW-1133">Transmembrane helix</keyword>
<dbReference type="PANTHER" id="PTHR21324:SF2">
    <property type="entry name" value="EG:22E5.9 PROTEIN"/>
    <property type="match status" value="1"/>
</dbReference>
<dbReference type="Pfam" id="PF10277">
    <property type="entry name" value="Frag1"/>
    <property type="match status" value="1"/>
</dbReference>
<evidence type="ECO:0000313" key="8">
    <source>
        <dbReference type="Proteomes" id="UP000481153"/>
    </source>
</evidence>
<dbReference type="Proteomes" id="UP000481153">
    <property type="component" value="Unassembled WGS sequence"/>
</dbReference>
<evidence type="ECO:0000256" key="5">
    <source>
        <dbReference type="SAM" id="Phobius"/>
    </source>
</evidence>
<dbReference type="EMBL" id="VJMJ01000140">
    <property type="protein sequence ID" value="KAF0731716.1"/>
    <property type="molecule type" value="Genomic_DNA"/>
</dbReference>